<reference evidence="10 11" key="1">
    <citation type="submission" date="2017-06" db="EMBL/GenBank/DDBJ databases">
        <authorList>
            <person name="Kim H.J."/>
            <person name="Triplett B.A."/>
        </authorList>
    </citation>
    <scope>NUCLEOTIDE SEQUENCE [LARGE SCALE GENOMIC DNA]</scope>
    <source>
        <strain evidence="10 11">CGMCC 4.1858</strain>
    </source>
</reference>
<keyword evidence="3" id="KW-0808">Transferase</keyword>
<feature type="binding site" evidence="7">
    <location>
        <position position="42"/>
    </location>
    <ligand>
        <name>ATP</name>
        <dbReference type="ChEBI" id="CHEBI:30616"/>
    </ligand>
</feature>
<dbReference type="PROSITE" id="PS00108">
    <property type="entry name" value="PROTEIN_KINASE_ST"/>
    <property type="match status" value="1"/>
</dbReference>
<evidence type="ECO:0000256" key="2">
    <source>
        <dbReference type="ARBA" id="ARBA00022527"/>
    </source>
</evidence>
<keyword evidence="6 7" id="KW-0067">ATP-binding</keyword>
<dbReference type="GO" id="GO:0005524">
    <property type="term" value="F:ATP binding"/>
    <property type="evidence" value="ECO:0007669"/>
    <property type="project" value="UniProtKB-UniRule"/>
</dbReference>
<dbReference type="EC" id="2.7.11.1" evidence="1"/>
<evidence type="ECO:0000256" key="5">
    <source>
        <dbReference type="ARBA" id="ARBA00022777"/>
    </source>
</evidence>
<dbReference type="PANTHER" id="PTHR43289">
    <property type="entry name" value="MITOGEN-ACTIVATED PROTEIN KINASE KINASE KINASE 20-RELATED"/>
    <property type="match status" value="1"/>
</dbReference>
<organism evidence="10 11">
    <name type="scientific">Actinacidiphila glaucinigra</name>
    <dbReference type="NCBI Taxonomy" id="235986"/>
    <lineage>
        <taxon>Bacteria</taxon>
        <taxon>Bacillati</taxon>
        <taxon>Actinomycetota</taxon>
        <taxon>Actinomycetes</taxon>
        <taxon>Kitasatosporales</taxon>
        <taxon>Streptomycetaceae</taxon>
        <taxon>Actinacidiphila</taxon>
    </lineage>
</organism>
<dbReference type="OrthoDB" id="9762169at2"/>
<evidence type="ECO:0000256" key="1">
    <source>
        <dbReference type="ARBA" id="ARBA00012513"/>
    </source>
</evidence>
<keyword evidence="4 7" id="KW-0547">Nucleotide-binding</keyword>
<dbReference type="SMART" id="SM00220">
    <property type="entry name" value="S_TKc"/>
    <property type="match status" value="1"/>
</dbReference>
<dbReference type="Pfam" id="PF00069">
    <property type="entry name" value="Pkinase"/>
    <property type="match status" value="1"/>
</dbReference>
<dbReference type="RefSeq" id="WP_089224425.1">
    <property type="nucleotide sequence ID" value="NZ_FZOF01000006.1"/>
</dbReference>
<name>A0A239FHD8_9ACTN</name>
<dbReference type="PROSITE" id="PS00107">
    <property type="entry name" value="PROTEIN_KINASE_ATP"/>
    <property type="match status" value="1"/>
</dbReference>
<dbReference type="PANTHER" id="PTHR43289:SF6">
    <property type="entry name" value="SERINE_THREONINE-PROTEIN KINASE NEKL-3"/>
    <property type="match status" value="1"/>
</dbReference>
<dbReference type="Gene3D" id="3.30.200.20">
    <property type="entry name" value="Phosphorylase Kinase, domain 1"/>
    <property type="match status" value="1"/>
</dbReference>
<dbReference type="PROSITE" id="PS50011">
    <property type="entry name" value="PROTEIN_KINASE_DOM"/>
    <property type="match status" value="1"/>
</dbReference>
<dbReference type="InterPro" id="IPR000719">
    <property type="entry name" value="Prot_kinase_dom"/>
</dbReference>
<sequence>MRGDGGRLVAGRYRITGRLGRGGMGTVWRADDELLGRRVAVKELHAEGDEDRALREARTVARIRHPHVIVLFDVVEQDGSPWIVMELVDGRSLADVLAQDGPLPPREAARIGAAVTGALRAAHERGVLHRDIKPGNVLVEHGTGRIVLTDFGIARVTGATTLTEAGDFVGSPEYTAPERMSGQAAGPASDLWSVGVLLCAAVVGRSPFRRDSLGEVLHAVVFEEIRPPERTGPLLPVVEALLRREPERRPTARETEELLAAYAETGVPPTAVPAPVPGTETERQDAPLPRARRRRGPLAAVLAVAVLAGAGVAAASLLPDGGSTGGAAPDRTTVTSGAPARTSPSAASAPADPASATPALPAGFRTVDDPAGFSLALPEGFRRSLEPPRIFYYSAGKEFRVGIRAQRPDPRGPEAVMRAQDAAGADAYQGYRDGFVTPTTQNGHPAALWQFTWDGFTPGVPRRTFDLCWEEGGRQYDLWVSSPLQQAERGRDYFDTARAAFRAG</sequence>
<feature type="region of interest" description="Disordered" evidence="8">
    <location>
        <begin position="267"/>
        <end position="292"/>
    </location>
</feature>
<feature type="domain" description="Protein kinase" evidence="9">
    <location>
        <begin position="13"/>
        <end position="259"/>
    </location>
</feature>
<keyword evidence="2 10" id="KW-0723">Serine/threonine-protein kinase</keyword>
<evidence type="ECO:0000313" key="11">
    <source>
        <dbReference type="Proteomes" id="UP000198280"/>
    </source>
</evidence>
<dbReference type="InterPro" id="IPR017441">
    <property type="entry name" value="Protein_kinase_ATP_BS"/>
</dbReference>
<protein>
    <recommendedName>
        <fullName evidence="1">non-specific serine/threonine protein kinase</fullName>
        <ecNumber evidence="1">2.7.11.1</ecNumber>
    </recommendedName>
</protein>
<keyword evidence="11" id="KW-1185">Reference proteome</keyword>
<feature type="region of interest" description="Disordered" evidence="8">
    <location>
        <begin position="320"/>
        <end position="363"/>
    </location>
</feature>
<accession>A0A239FHD8</accession>
<dbReference type="SUPFAM" id="SSF56112">
    <property type="entry name" value="Protein kinase-like (PK-like)"/>
    <property type="match status" value="1"/>
</dbReference>
<feature type="compositionally biased region" description="Low complexity" evidence="8">
    <location>
        <begin position="335"/>
        <end position="362"/>
    </location>
</feature>
<evidence type="ECO:0000256" key="3">
    <source>
        <dbReference type="ARBA" id="ARBA00022679"/>
    </source>
</evidence>
<dbReference type="Gene3D" id="1.10.510.10">
    <property type="entry name" value="Transferase(Phosphotransferase) domain 1"/>
    <property type="match status" value="1"/>
</dbReference>
<gene>
    <name evidence="10" type="ORF">SAMN05216252_106491</name>
</gene>
<dbReference type="CDD" id="cd14014">
    <property type="entry name" value="STKc_PknB_like"/>
    <property type="match status" value="1"/>
</dbReference>
<dbReference type="InterPro" id="IPR008271">
    <property type="entry name" value="Ser/Thr_kinase_AS"/>
</dbReference>
<evidence type="ECO:0000256" key="6">
    <source>
        <dbReference type="ARBA" id="ARBA00022840"/>
    </source>
</evidence>
<evidence type="ECO:0000256" key="4">
    <source>
        <dbReference type="ARBA" id="ARBA00022741"/>
    </source>
</evidence>
<evidence type="ECO:0000313" key="10">
    <source>
        <dbReference type="EMBL" id="SNS56165.1"/>
    </source>
</evidence>
<dbReference type="AlphaFoldDB" id="A0A239FHD8"/>
<evidence type="ECO:0000256" key="7">
    <source>
        <dbReference type="PROSITE-ProRule" id="PRU10141"/>
    </source>
</evidence>
<dbReference type="Proteomes" id="UP000198280">
    <property type="component" value="Unassembled WGS sequence"/>
</dbReference>
<dbReference type="InterPro" id="IPR011009">
    <property type="entry name" value="Kinase-like_dom_sf"/>
</dbReference>
<proteinExistence type="predicted"/>
<evidence type="ECO:0000259" key="9">
    <source>
        <dbReference type="PROSITE" id="PS50011"/>
    </source>
</evidence>
<keyword evidence="5 10" id="KW-0418">Kinase</keyword>
<dbReference type="EMBL" id="FZOF01000006">
    <property type="protein sequence ID" value="SNS56165.1"/>
    <property type="molecule type" value="Genomic_DNA"/>
</dbReference>
<evidence type="ECO:0000256" key="8">
    <source>
        <dbReference type="SAM" id="MobiDB-lite"/>
    </source>
</evidence>
<dbReference type="GO" id="GO:0004674">
    <property type="term" value="F:protein serine/threonine kinase activity"/>
    <property type="evidence" value="ECO:0007669"/>
    <property type="project" value="UniProtKB-KW"/>
</dbReference>